<dbReference type="Proteomes" id="UP000008555">
    <property type="component" value="Plasmid pQpDG"/>
</dbReference>
<dbReference type="RefSeq" id="WP_011996335.1">
    <property type="nucleotide sequence ID" value="NC_009726.1"/>
</dbReference>
<dbReference type="AlphaFoldDB" id="A9KH72"/>
<accession>A9KH72</accession>
<gene>
    <name evidence="1" type="ordered locus">CBUD_A0043</name>
</gene>
<dbReference type="EMBL" id="CP000735">
    <property type="protein sequence ID" value="ABS78594.1"/>
    <property type="molecule type" value="Genomic_DNA"/>
</dbReference>
<name>A9KH72_COXBN</name>
<dbReference type="HOGENOM" id="CLU_1812541_0_0_6"/>
<geneLocation type="plasmid" evidence="1 2">
    <name>pQpDG</name>
</geneLocation>
<proteinExistence type="predicted"/>
<protein>
    <submittedName>
        <fullName evidence="1">Uncharacterized protein</fullName>
    </submittedName>
</protein>
<dbReference type="Pfam" id="PF05660">
    <property type="entry name" value="DUF807"/>
    <property type="match status" value="1"/>
</dbReference>
<sequence>MLQANLTFLGKTSVGPIMPRSYFGNAGAIQAPRIQKTATGEYTITFLTSRDIKETQPTAVHINFQDEVNGAFCSRLVKPVQFTYHPENSQFPWKILFQIAVQKGDGSYTDSNIVMITFAMANCNNQAVFNSCKNRVNAELNSCKPDDWECIADANTALQNCCLQCEPDLII</sequence>
<dbReference type="KEGG" id="cbd:CBUD_A0043"/>
<dbReference type="InterPro" id="IPR008525">
    <property type="entry name" value="DUF807_COXBU"/>
</dbReference>
<evidence type="ECO:0000313" key="1">
    <source>
        <dbReference type="EMBL" id="ABS78594.1"/>
    </source>
</evidence>
<keyword evidence="1" id="KW-0614">Plasmid</keyword>
<organism evidence="1 2">
    <name type="scientific">Coxiella burnetii (strain Dugway 5J108-111)</name>
    <dbReference type="NCBI Taxonomy" id="434922"/>
    <lineage>
        <taxon>Bacteria</taxon>
        <taxon>Pseudomonadati</taxon>
        <taxon>Pseudomonadota</taxon>
        <taxon>Gammaproteobacteria</taxon>
        <taxon>Legionellales</taxon>
        <taxon>Coxiellaceae</taxon>
        <taxon>Coxiella</taxon>
    </lineage>
</organism>
<evidence type="ECO:0000313" key="2">
    <source>
        <dbReference type="Proteomes" id="UP000008555"/>
    </source>
</evidence>
<reference evidence="1 2" key="1">
    <citation type="journal article" date="2009" name="Infect. Immun.">
        <title>Comparative genomics reveal extensive transposon-mediated genomic plasticity and diversity among potential effector proteins within the genus Coxiella.</title>
        <authorList>
            <person name="Beare P.A."/>
            <person name="Unsworth N."/>
            <person name="Andoh M."/>
            <person name="Voth D.E."/>
            <person name="Omsland A."/>
            <person name="Gilk S.D."/>
            <person name="Williams K.P."/>
            <person name="Sobral B.W."/>
            <person name="Kupko J.J.III."/>
            <person name="Porcella S.F."/>
            <person name="Samuel J.E."/>
            <person name="Heinzen R.A."/>
        </authorList>
    </citation>
    <scope>NUCLEOTIDE SEQUENCE [LARGE SCALE GENOMIC DNA]</scope>
    <source>
        <strain evidence="1 2">Dugway 5J108-111</strain>
        <plasmid evidence="2">pQpDG</plasmid>
    </source>
</reference>